<dbReference type="AlphaFoldDB" id="A0A6A5W6S5"/>
<keyword evidence="2" id="KW-1185">Reference proteome</keyword>
<sequence>MREISPVQFVGNAVPYALALPNNNPSFDSVAEYCSTQSCGIVSYYAVSCRVVPVSYPIFPEL</sequence>
<name>A0A6A5W6S5_9PLEO</name>
<organism evidence="1 2">
    <name type="scientific">Amniculicola lignicola CBS 123094</name>
    <dbReference type="NCBI Taxonomy" id="1392246"/>
    <lineage>
        <taxon>Eukaryota</taxon>
        <taxon>Fungi</taxon>
        <taxon>Dikarya</taxon>
        <taxon>Ascomycota</taxon>
        <taxon>Pezizomycotina</taxon>
        <taxon>Dothideomycetes</taxon>
        <taxon>Pleosporomycetidae</taxon>
        <taxon>Pleosporales</taxon>
        <taxon>Amniculicolaceae</taxon>
        <taxon>Amniculicola</taxon>
    </lineage>
</organism>
<accession>A0A6A5W6S5</accession>
<proteinExistence type="predicted"/>
<evidence type="ECO:0000313" key="2">
    <source>
        <dbReference type="Proteomes" id="UP000799779"/>
    </source>
</evidence>
<reference evidence="1" key="1">
    <citation type="journal article" date="2020" name="Stud. Mycol.">
        <title>101 Dothideomycetes genomes: a test case for predicting lifestyles and emergence of pathogens.</title>
        <authorList>
            <person name="Haridas S."/>
            <person name="Albert R."/>
            <person name="Binder M."/>
            <person name="Bloem J."/>
            <person name="Labutti K."/>
            <person name="Salamov A."/>
            <person name="Andreopoulos B."/>
            <person name="Baker S."/>
            <person name="Barry K."/>
            <person name="Bills G."/>
            <person name="Bluhm B."/>
            <person name="Cannon C."/>
            <person name="Castanera R."/>
            <person name="Culley D."/>
            <person name="Daum C."/>
            <person name="Ezra D."/>
            <person name="Gonzalez J."/>
            <person name="Henrissat B."/>
            <person name="Kuo A."/>
            <person name="Liang C."/>
            <person name="Lipzen A."/>
            <person name="Lutzoni F."/>
            <person name="Magnuson J."/>
            <person name="Mondo S."/>
            <person name="Nolan M."/>
            <person name="Ohm R."/>
            <person name="Pangilinan J."/>
            <person name="Park H.-J."/>
            <person name="Ramirez L."/>
            <person name="Alfaro M."/>
            <person name="Sun H."/>
            <person name="Tritt A."/>
            <person name="Yoshinaga Y."/>
            <person name="Zwiers L.-H."/>
            <person name="Turgeon B."/>
            <person name="Goodwin S."/>
            <person name="Spatafora J."/>
            <person name="Crous P."/>
            <person name="Grigoriev I."/>
        </authorList>
    </citation>
    <scope>NUCLEOTIDE SEQUENCE</scope>
    <source>
        <strain evidence="1">CBS 123094</strain>
    </source>
</reference>
<dbReference type="EMBL" id="ML977613">
    <property type="protein sequence ID" value="KAF1997482.1"/>
    <property type="molecule type" value="Genomic_DNA"/>
</dbReference>
<protein>
    <submittedName>
        <fullName evidence="1">Uncharacterized protein</fullName>
    </submittedName>
</protein>
<dbReference type="Proteomes" id="UP000799779">
    <property type="component" value="Unassembled WGS sequence"/>
</dbReference>
<gene>
    <name evidence="1" type="ORF">P154DRAFT_524809</name>
</gene>
<evidence type="ECO:0000313" key="1">
    <source>
        <dbReference type="EMBL" id="KAF1997482.1"/>
    </source>
</evidence>